<evidence type="ECO:0000256" key="2">
    <source>
        <dbReference type="ARBA" id="ARBA00022490"/>
    </source>
</evidence>
<keyword evidence="11" id="KW-1185">Reference proteome</keyword>
<feature type="domain" description="GtfA extended beta-sheet meander" evidence="9">
    <location>
        <begin position="95"/>
        <end position="189"/>
    </location>
</feature>
<comment type="catalytic activity">
    <reaction evidence="7">
        <text>L-seryl-[protein] + UDP-N-acetyl-alpha-D-glucosamine = 3-O-[N-acetyl-alpha-D-glucosaminyl]-L-seryl-[protein] + UDP + H(+)</text>
        <dbReference type="Rhea" id="RHEA:59872"/>
        <dbReference type="Rhea" id="RHEA-COMP:9863"/>
        <dbReference type="Rhea" id="RHEA-COMP:15471"/>
        <dbReference type="ChEBI" id="CHEBI:15378"/>
        <dbReference type="ChEBI" id="CHEBI:29999"/>
        <dbReference type="ChEBI" id="CHEBI:57705"/>
        <dbReference type="ChEBI" id="CHEBI:58223"/>
        <dbReference type="ChEBI" id="CHEBI:143279"/>
    </reaction>
</comment>
<keyword evidence="4 7" id="KW-0808">Transferase</keyword>
<dbReference type="RefSeq" id="WP_179941807.1">
    <property type="nucleotide sequence ID" value="NZ_JACBYF010000023.1"/>
</dbReference>
<dbReference type="EMBL" id="JACBYF010000023">
    <property type="protein sequence ID" value="NYS48024.1"/>
    <property type="molecule type" value="Genomic_DNA"/>
</dbReference>
<keyword evidence="1 7" id="KW-1003">Cell membrane</keyword>
<comment type="function">
    <text evidence="7">Required for polymorphic O-glycosylation of the serine-rich repeat protein in this bacteria. Catalyzes the first step in glycosylation by transferring N-acetylglucosamine from UDP-GlcNAc to serine residues in the substrate protein. Part of the accessory SecA2/SecY2 system specifically required to export serine-rich repeat cell wall proteins usually encoded upstream in the same operon.</text>
</comment>
<evidence type="ECO:0000256" key="3">
    <source>
        <dbReference type="ARBA" id="ARBA00022676"/>
    </source>
</evidence>
<evidence type="ECO:0000256" key="6">
    <source>
        <dbReference type="ARBA" id="ARBA00023136"/>
    </source>
</evidence>
<dbReference type="SUPFAM" id="SSF53756">
    <property type="entry name" value="UDP-Glycosyltransferase/glycogen phosphorylase"/>
    <property type="match status" value="1"/>
</dbReference>
<dbReference type="PANTHER" id="PTHR12526:SF629">
    <property type="entry name" value="TEICHURONIC ACID BIOSYNTHESIS GLYCOSYLTRANSFERASE TUAH-RELATED"/>
    <property type="match status" value="1"/>
</dbReference>
<comment type="similarity">
    <text evidence="7">Belongs to the glycosyltransferase group 1 family. Glycosyltransferase 4 subfamily.</text>
</comment>
<comment type="subunit">
    <text evidence="7">Forms a heterotetramer with 2 subunits each of GtfA and GtfB. Part of the accessory SecA2/SecY2 protein translocation apparatus.</text>
</comment>
<evidence type="ECO:0000313" key="10">
    <source>
        <dbReference type="EMBL" id="NYS48024.1"/>
    </source>
</evidence>
<keyword evidence="5 7" id="KW-0547">Nucleotide-binding</keyword>
<evidence type="ECO:0000256" key="7">
    <source>
        <dbReference type="HAMAP-Rule" id="MF_01472"/>
    </source>
</evidence>
<dbReference type="PANTHER" id="PTHR12526">
    <property type="entry name" value="GLYCOSYLTRANSFERASE"/>
    <property type="match status" value="1"/>
</dbReference>
<dbReference type="HAMAP" id="MF_01472">
    <property type="entry name" value="GtfA"/>
    <property type="match status" value="1"/>
</dbReference>
<dbReference type="NCBIfam" id="TIGR02918">
    <property type="entry name" value="accessory Sec system glycosyltransferase GtfA"/>
    <property type="match status" value="1"/>
</dbReference>
<protein>
    <recommendedName>
        <fullName evidence="7">UDP-N-acetylglucosamine--peptide N-acetylglucosaminyltransferase GtfA subunit</fullName>
        <ecNumber evidence="7">2.4.1.-</ecNumber>
    </recommendedName>
    <alternativeName>
        <fullName evidence="7">Glycosyltransferase GtfA</fullName>
    </alternativeName>
</protein>
<dbReference type="Gene3D" id="3.40.50.2000">
    <property type="entry name" value="Glycogen Phosphorylase B"/>
    <property type="match status" value="2"/>
</dbReference>
<evidence type="ECO:0000256" key="5">
    <source>
        <dbReference type="ARBA" id="ARBA00022741"/>
    </source>
</evidence>
<gene>
    <name evidence="7 10" type="primary">gtfA</name>
    <name evidence="10" type="ORF">HZY85_07545</name>
</gene>
<comment type="pathway">
    <text evidence="7">Protein modification; protein glycosylation.</text>
</comment>
<organism evidence="10 11">
    <name type="scientific">Gemelliphila palaticanis</name>
    <dbReference type="NCBI Taxonomy" id="81950"/>
    <lineage>
        <taxon>Bacteria</taxon>
        <taxon>Bacillati</taxon>
        <taxon>Bacillota</taxon>
        <taxon>Bacilli</taxon>
        <taxon>Bacillales</taxon>
        <taxon>Gemellaceae</taxon>
        <taxon>Gemelliphila</taxon>
    </lineage>
</organism>
<name>A0ABX2T3J9_9BACL</name>
<evidence type="ECO:0000313" key="11">
    <source>
        <dbReference type="Proteomes" id="UP000531840"/>
    </source>
</evidence>
<proteinExistence type="inferred from homology"/>
<accession>A0ABX2T3J9</accession>
<dbReference type="InterPro" id="IPR001296">
    <property type="entry name" value="Glyco_trans_1"/>
</dbReference>
<keyword evidence="6 7" id="KW-0472">Membrane</keyword>
<dbReference type="Pfam" id="PF00534">
    <property type="entry name" value="Glycos_transf_1"/>
    <property type="match status" value="1"/>
</dbReference>
<feature type="binding site" evidence="7">
    <location>
        <begin position="16"/>
        <end position="19"/>
    </location>
    <ligand>
        <name>UDP</name>
        <dbReference type="ChEBI" id="CHEBI:58223"/>
    </ligand>
</feature>
<evidence type="ECO:0000256" key="1">
    <source>
        <dbReference type="ARBA" id="ARBA00022475"/>
    </source>
</evidence>
<dbReference type="EC" id="2.4.1.-" evidence="7"/>
<feature type="binding site" evidence="7">
    <location>
        <begin position="382"/>
        <end position="383"/>
    </location>
    <ligand>
        <name>UDP</name>
        <dbReference type="ChEBI" id="CHEBI:58223"/>
    </ligand>
</feature>
<feature type="domain" description="Glycosyl transferase family 1" evidence="8">
    <location>
        <begin position="316"/>
        <end position="459"/>
    </location>
</feature>
<evidence type="ECO:0000259" key="8">
    <source>
        <dbReference type="Pfam" id="PF00534"/>
    </source>
</evidence>
<dbReference type="Pfam" id="PF22145">
    <property type="entry name" value="GtfA_EBD"/>
    <property type="match status" value="1"/>
</dbReference>
<evidence type="ECO:0000259" key="9">
    <source>
        <dbReference type="Pfam" id="PF22145"/>
    </source>
</evidence>
<dbReference type="Proteomes" id="UP000531840">
    <property type="component" value="Unassembled WGS sequence"/>
</dbReference>
<feature type="binding site" evidence="7">
    <location>
        <position position="240"/>
    </location>
    <ligand>
        <name>N-acetyl-D-glucosamine</name>
        <dbReference type="ChEBI" id="CHEBI:506227"/>
    </ligand>
</feature>
<dbReference type="CDD" id="cd04949">
    <property type="entry name" value="GT4_GtfA-like"/>
    <property type="match status" value="1"/>
</dbReference>
<reference evidence="10 11" key="1">
    <citation type="submission" date="2020-07" db="EMBL/GenBank/DDBJ databases">
        <title>MOT database genomes.</title>
        <authorList>
            <person name="Joseph S."/>
            <person name="Aduse-Opoku J."/>
            <person name="Hashim A."/>
            <person name="Wade W."/>
            <person name="Curtis M."/>
        </authorList>
    </citation>
    <scope>NUCLEOTIDE SEQUENCE [LARGE SCALE GENOMIC DNA]</scope>
    <source>
        <strain evidence="10 11">CIP 106318</strain>
    </source>
</reference>
<dbReference type="InterPro" id="IPR014267">
    <property type="entry name" value="GtfA"/>
</dbReference>
<sequence length="501" mass="58197">MTVYNINLGIGWASSGVEYAQKYRAENLRSIGVDSKFVFTDLILDENIIHFTRNLDYKDSEIIWLYNYFTDMDLKPTTFTLADLEDTFELKPIKVERNLDVVRYIYEDDYMITAYLARGEGDLVNRAEYVSRNCLIRKDFYMDKKFMSEYYIPKDNRAHLYQRRYFNSDGSTAYEERVDGNNSIFVFKDAIIYSKEELVEYFIKKLNLNSKDIVILDRTTQIGQPILKNVKPAKVGVVVHAEHFSENATDEKNILWNNFYEYTFSNTNKIDFYITSTQLQSDILKSQFEKYYGVSPKIYTIPVGSVDQLTYPISDRKKYSLITASRLAGEKNITWLVEAVSKLKKEIPNITFDIYGSGPEENKISALIKKLGATDYIHLKGHQNLKDVYKNYELYVSASGSEGFGLTLLEAISSGLPIVGFDVNYGNPTFINNNKNGYLVPKKYDDSTILIEEFTKYLRKVYFENNIDKMIEESYKVAENFLTKKVNLLWDNLIKEVLNND</sequence>
<dbReference type="InterPro" id="IPR054396">
    <property type="entry name" value="GtfA_EBD"/>
</dbReference>
<feature type="binding site" evidence="7">
    <location>
        <begin position="402"/>
        <end position="405"/>
    </location>
    <ligand>
        <name>N-acetyl-D-glucosamine</name>
        <dbReference type="ChEBI" id="CHEBI:506227"/>
    </ligand>
</feature>
<comment type="caution">
    <text evidence="10">The sequence shown here is derived from an EMBL/GenBank/DDBJ whole genome shotgun (WGS) entry which is preliminary data.</text>
</comment>
<keyword evidence="3 7" id="KW-0328">Glycosyltransferase</keyword>
<comment type="subcellular location">
    <subcellularLocation>
        <location evidence="7">Cytoplasm</location>
    </subcellularLocation>
    <subcellularLocation>
        <location evidence="7">Cell membrane</location>
        <topology evidence="7">Peripheral membrane protein</topology>
    </subcellularLocation>
    <text evidence="7">Cell membrane association requires GtfB.</text>
</comment>
<keyword evidence="2 7" id="KW-0963">Cytoplasm</keyword>
<evidence type="ECO:0000256" key="4">
    <source>
        <dbReference type="ARBA" id="ARBA00022679"/>
    </source>
</evidence>